<comment type="caution">
    <text evidence="1">The sequence shown here is derived from an EMBL/GenBank/DDBJ whole genome shotgun (WGS) entry which is preliminary data.</text>
</comment>
<dbReference type="Proteomes" id="UP000322524">
    <property type="component" value="Unassembled WGS sequence"/>
</dbReference>
<evidence type="ECO:0000313" key="1">
    <source>
        <dbReference type="EMBL" id="TYS69824.1"/>
    </source>
</evidence>
<dbReference type="RefSeq" id="WP_148987385.1">
    <property type="nucleotide sequence ID" value="NZ_VTEV01000002.1"/>
</dbReference>
<dbReference type="OrthoDB" id="2427603at2"/>
<sequence length="141" mass="16232">MKFFKGILTTALILGILGYAGYYFINKYLEDQAVEYVEKDLVENNDVAMAREYVDRSPALKSYLAEGAEANLDELPVQTREEATRMVMQKLSLQEMQQIQSKASNGMTEQEVLELVETFEKKLTEEELLALKAIVYRELYE</sequence>
<reference evidence="1 2" key="1">
    <citation type="submission" date="2019-08" db="EMBL/GenBank/DDBJ databases">
        <title>Bacillus genomes from the desert of Cuatro Cienegas, Coahuila.</title>
        <authorList>
            <person name="Olmedo-Alvarez G."/>
        </authorList>
    </citation>
    <scope>NUCLEOTIDE SEQUENCE [LARGE SCALE GENOMIC DNA]</scope>
    <source>
        <strain evidence="1 2">CH28_1T</strain>
    </source>
</reference>
<evidence type="ECO:0008006" key="3">
    <source>
        <dbReference type="Google" id="ProtNLM"/>
    </source>
</evidence>
<name>A0A5D4T6Y2_9BACI</name>
<dbReference type="EMBL" id="VTEV01000002">
    <property type="protein sequence ID" value="TYS69824.1"/>
    <property type="molecule type" value="Genomic_DNA"/>
</dbReference>
<proteinExistence type="predicted"/>
<accession>A0A5D4T6Y2</accession>
<gene>
    <name evidence="1" type="ORF">FZC76_06240</name>
</gene>
<organism evidence="1 2">
    <name type="scientific">Sutcliffiella horikoshii</name>
    <dbReference type="NCBI Taxonomy" id="79883"/>
    <lineage>
        <taxon>Bacteria</taxon>
        <taxon>Bacillati</taxon>
        <taxon>Bacillota</taxon>
        <taxon>Bacilli</taxon>
        <taxon>Bacillales</taxon>
        <taxon>Bacillaceae</taxon>
        <taxon>Sutcliffiella</taxon>
    </lineage>
</organism>
<protein>
    <recommendedName>
        <fullName evidence="3">Phenylalanyl-tRNA synthetase subunit beta</fullName>
    </recommendedName>
</protein>
<evidence type="ECO:0000313" key="2">
    <source>
        <dbReference type="Proteomes" id="UP000322524"/>
    </source>
</evidence>
<dbReference type="AlphaFoldDB" id="A0A5D4T6Y2"/>